<accession>A0ABD3K3P2</accession>
<dbReference type="Pfam" id="PF00067">
    <property type="entry name" value="p450"/>
    <property type="match status" value="1"/>
</dbReference>
<evidence type="ECO:0000256" key="1">
    <source>
        <dbReference type="ARBA" id="ARBA00010617"/>
    </source>
</evidence>
<dbReference type="PANTHER" id="PTHR47955:SF8">
    <property type="entry name" value="CYTOCHROME P450 71D11-LIKE"/>
    <property type="match status" value="1"/>
</dbReference>
<dbReference type="InterPro" id="IPR036396">
    <property type="entry name" value="Cyt_P450_sf"/>
</dbReference>
<evidence type="ECO:0000313" key="7">
    <source>
        <dbReference type="Proteomes" id="UP001634007"/>
    </source>
</evidence>
<evidence type="ECO:0000256" key="4">
    <source>
        <dbReference type="ARBA" id="ARBA00023002"/>
    </source>
</evidence>
<comment type="similarity">
    <text evidence="1">Belongs to the cytochrome P450 family.</text>
</comment>
<dbReference type="Proteomes" id="UP001634007">
    <property type="component" value="Unassembled WGS sequence"/>
</dbReference>
<reference evidence="6 7" key="1">
    <citation type="submission" date="2024-11" db="EMBL/GenBank/DDBJ databases">
        <title>Chromosome-level genome assembly of Eucalyptus globulus Labill. provides insights into its genome evolution.</title>
        <authorList>
            <person name="Li X."/>
        </authorList>
    </citation>
    <scope>NUCLEOTIDE SEQUENCE [LARGE SCALE GENOMIC DNA]</scope>
    <source>
        <strain evidence="6">CL2024</strain>
        <tissue evidence="6">Fresh tender leaves</tissue>
    </source>
</reference>
<dbReference type="GO" id="GO:0046872">
    <property type="term" value="F:metal ion binding"/>
    <property type="evidence" value="ECO:0007669"/>
    <property type="project" value="UniProtKB-KW"/>
</dbReference>
<evidence type="ECO:0000256" key="5">
    <source>
        <dbReference type="ARBA" id="ARBA00023004"/>
    </source>
</evidence>
<proteinExistence type="inferred from homology"/>
<dbReference type="Gene3D" id="1.10.630.10">
    <property type="entry name" value="Cytochrome P450"/>
    <property type="match status" value="1"/>
</dbReference>
<dbReference type="SUPFAM" id="SSF48264">
    <property type="entry name" value="Cytochrome P450"/>
    <property type="match status" value="1"/>
</dbReference>
<name>A0ABD3K3P2_EUCGL</name>
<dbReference type="InterPro" id="IPR001128">
    <property type="entry name" value="Cyt_P450"/>
</dbReference>
<dbReference type="EMBL" id="JBJKBG010000006">
    <property type="protein sequence ID" value="KAL3734630.1"/>
    <property type="molecule type" value="Genomic_DNA"/>
</dbReference>
<keyword evidence="2" id="KW-0349">Heme</keyword>
<keyword evidence="7" id="KW-1185">Reference proteome</keyword>
<sequence length="162" mass="18536">MSHESADIAFEPYGLSWRQLRKICTLELSSAKRVQSFRHIKEEEVSNLVKWVPFNAVSPIDLTQGLFSTSYGITSIVAFGKKCNEEEEEEEEEIISVVAKAARLSAGFEVGDMFPLSKWLLVISWIRPRLEKLHQQADRIMDHIIREKREGEAKRSRDGTAT</sequence>
<keyword evidence="5" id="KW-0408">Iron</keyword>
<organism evidence="6 7">
    <name type="scientific">Eucalyptus globulus</name>
    <name type="common">Tasmanian blue gum</name>
    <dbReference type="NCBI Taxonomy" id="34317"/>
    <lineage>
        <taxon>Eukaryota</taxon>
        <taxon>Viridiplantae</taxon>
        <taxon>Streptophyta</taxon>
        <taxon>Embryophyta</taxon>
        <taxon>Tracheophyta</taxon>
        <taxon>Spermatophyta</taxon>
        <taxon>Magnoliopsida</taxon>
        <taxon>eudicotyledons</taxon>
        <taxon>Gunneridae</taxon>
        <taxon>Pentapetalae</taxon>
        <taxon>rosids</taxon>
        <taxon>malvids</taxon>
        <taxon>Myrtales</taxon>
        <taxon>Myrtaceae</taxon>
        <taxon>Myrtoideae</taxon>
        <taxon>Eucalypteae</taxon>
        <taxon>Eucalyptus</taxon>
    </lineage>
</organism>
<comment type="caution">
    <text evidence="6">The sequence shown here is derived from an EMBL/GenBank/DDBJ whole genome shotgun (WGS) entry which is preliminary data.</text>
</comment>
<dbReference type="GO" id="GO:0016491">
    <property type="term" value="F:oxidoreductase activity"/>
    <property type="evidence" value="ECO:0007669"/>
    <property type="project" value="UniProtKB-KW"/>
</dbReference>
<evidence type="ECO:0000313" key="6">
    <source>
        <dbReference type="EMBL" id="KAL3734630.1"/>
    </source>
</evidence>
<keyword evidence="3" id="KW-0479">Metal-binding</keyword>
<evidence type="ECO:0000256" key="2">
    <source>
        <dbReference type="ARBA" id="ARBA00022617"/>
    </source>
</evidence>
<protein>
    <recommendedName>
        <fullName evidence="8">Cytochrome P450</fullName>
    </recommendedName>
</protein>
<evidence type="ECO:0000256" key="3">
    <source>
        <dbReference type="ARBA" id="ARBA00022723"/>
    </source>
</evidence>
<dbReference type="AlphaFoldDB" id="A0ABD3K3P2"/>
<dbReference type="PANTHER" id="PTHR47955">
    <property type="entry name" value="CYTOCHROME P450 FAMILY 71 PROTEIN"/>
    <property type="match status" value="1"/>
</dbReference>
<evidence type="ECO:0008006" key="8">
    <source>
        <dbReference type="Google" id="ProtNLM"/>
    </source>
</evidence>
<keyword evidence="4" id="KW-0560">Oxidoreductase</keyword>
<gene>
    <name evidence="6" type="ORF">ACJRO7_023905</name>
</gene>